<feature type="repeat" description="TPR" evidence="3">
    <location>
        <begin position="263"/>
        <end position="296"/>
    </location>
</feature>
<dbReference type="InterPro" id="IPR019734">
    <property type="entry name" value="TPR_rpt"/>
</dbReference>
<proteinExistence type="predicted"/>
<dbReference type="Pfam" id="PF13181">
    <property type="entry name" value="TPR_8"/>
    <property type="match status" value="1"/>
</dbReference>
<keyword evidence="4" id="KW-0175">Coiled coil</keyword>
<dbReference type="EMBL" id="DQWQ01000015">
    <property type="protein sequence ID" value="HDD35220.1"/>
    <property type="molecule type" value="Genomic_DNA"/>
</dbReference>
<sequence length="1171" mass="133696">LEIDLKTLGENHPSTIKKYNDLAILHDELGDYSRVEPLIKKVMKLFGNKYPKTVTDYSNWAFFYSDLGAYSKAELLLKMAINTTLKTFGENHPDTAEAYSNLATLYFNLNDYTKAESLYKRALEINLKTSGENNLSTAETYENLAKFYYSLRRYDEALPLYLKVLEIKARIYGDSLEAALAGSKVAKILVKIGKFSDAELLYRKVLEITLKLFGENDPITAAAYADLAMVYCNLKDYSKAESLLKKALEIDLKTAGENHPYTAEEYNKLGVFYHKIGKYSKAEHLFKKALEIDKRTLGKNDLQTARHYNKLATLYYDLNDYSKAEPLYKKVLEIKLKVLGENHPDTAKAYNNLAKLYYDLGDYAKAESLFKRALEIGKKVLGPEHPDVATSLGNLAELYRILGDYAKAEPLYKKALEIFEKTLGPEHPDVATSLNNLALLYYDLGDYAKAEPLFKRAFEIYEKHYGPEHPDVATSLNNLASLYEALGDYAKAESLYKKALEVSEKALGPEHPDVAASLNNLAALYYTLGDYAKAEPLYKRALEIFEKALGPKHPYVTASLKNLASLYLEEQKLDEAFKIFKAQNSPMGLGSYYLAKRDYKKAKENFLRALKSSRRLKFIIADHIGLGLSYEGIGDYDKAIEHFKKAIELIGRQWTSLTLSARKNFLSGKVGANFSRLEPFEGMIRILIKQKGQSYEEKSLLYAEKVKSRTLLEMISSRGVMGRGLRDTNVLQTDRAFQKKIYAQRKKIGTIETLFYKVPEEERKRLKEELKEAKQELERLEEEYEAFINETKLKAPEVASLIAEDVISLRNLKFLLDLDTTLLEYYTAKDKLYAWLVTKETTKVYELPIKKKNLEKEVNRLLLPNISNKPRRPEPVIVITSDEYKKETTPEEIKKNREKFYQVAAEIYKQIMAPIEKDIKTKKLIIVPHGMLHKVPFSALTDGKEYLIDKYAISVLPASSVMKYIVKKRNPDKGKLVAFANPTTDYVPLGFAEIEAIEIAKQFEKKEIYTKESATETIAKNKAPYPDVFHFAVHGEFNERQPMQSCLVLASDKENDGYLQVHEIYSLDLREANLVTLSACETGLSMITGGDDLVGLSRGFIYAGTPSLLVTLWEIDDKSTAILMEKFYENWRKKGMSKSEALRQAQLALKDIPKYRHPYYWAPFVMIGDWR</sequence>
<feature type="repeat" description="TPR" evidence="3">
    <location>
        <begin position="347"/>
        <end position="380"/>
    </location>
</feature>
<feature type="repeat" description="TPR" evidence="3">
    <location>
        <begin position="431"/>
        <end position="464"/>
    </location>
</feature>
<feature type="repeat" description="TPR" evidence="3">
    <location>
        <begin position="138"/>
        <end position="171"/>
    </location>
</feature>
<dbReference type="Pfam" id="PF12770">
    <property type="entry name" value="CHAT"/>
    <property type="match status" value="1"/>
</dbReference>
<organism evidence="6">
    <name type="scientific">Desulfofervidus auxilii</name>
    <dbReference type="NCBI Taxonomy" id="1621989"/>
    <lineage>
        <taxon>Bacteria</taxon>
        <taxon>Pseudomonadati</taxon>
        <taxon>Thermodesulfobacteriota</taxon>
        <taxon>Candidatus Desulfofervidia</taxon>
        <taxon>Candidatus Desulfofervidales</taxon>
        <taxon>Candidatus Desulfofervidaceae</taxon>
        <taxon>Candidatus Desulfofervidus</taxon>
    </lineage>
</organism>
<dbReference type="AlphaFoldDB" id="A0A7V0I9U7"/>
<feature type="repeat" description="TPR" evidence="3">
    <location>
        <begin position="96"/>
        <end position="129"/>
    </location>
</feature>
<gene>
    <name evidence="6" type="ORF">ENF30_00295</name>
</gene>
<accession>A0A7V0I9U7</accession>
<feature type="repeat" description="TPR" evidence="3">
    <location>
        <begin position="389"/>
        <end position="422"/>
    </location>
</feature>
<dbReference type="SUPFAM" id="SSF48452">
    <property type="entry name" value="TPR-like"/>
    <property type="match status" value="3"/>
</dbReference>
<dbReference type="PANTHER" id="PTHR45641:SF19">
    <property type="entry name" value="NEPHROCYSTIN-3"/>
    <property type="match status" value="1"/>
</dbReference>
<evidence type="ECO:0000256" key="4">
    <source>
        <dbReference type="SAM" id="Coils"/>
    </source>
</evidence>
<dbReference type="Pfam" id="PF07719">
    <property type="entry name" value="TPR_2"/>
    <property type="match status" value="1"/>
</dbReference>
<reference evidence="6" key="1">
    <citation type="journal article" date="2020" name="mSystems">
        <title>Genome- and Community-Level Interaction Insights into Carbon Utilization and Element Cycling Functions of Hydrothermarchaeota in Hydrothermal Sediment.</title>
        <authorList>
            <person name="Zhou Z."/>
            <person name="Liu Y."/>
            <person name="Xu W."/>
            <person name="Pan J."/>
            <person name="Luo Z.H."/>
            <person name="Li M."/>
        </authorList>
    </citation>
    <scope>NUCLEOTIDE SEQUENCE [LARGE SCALE GENOMIC DNA]</scope>
    <source>
        <strain evidence="6">HyVt-113</strain>
    </source>
</reference>
<dbReference type="InterPro" id="IPR011990">
    <property type="entry name" value="TPR-like_helical_dom_sf"/>
</dbReference>
<dbReference type="SMART" id="SM00028">
    <property type="entry name" value="TPR"/>
    <property type="match status" value="14"/>
</dbReference>
<dbReference type="PRINTS" id="PR00381">
    <property type="entry name" value="KINESINLIGHT"/>
</dbReference>
<dbReference type="Pfam" id="PF13424">
    <property type="entry name" value="TPR_12"/>
    <property type="match status" value="6"/>
</dbReference>
<dbReference type="InterPro" id="IPR013105">
    <property type="entry name" value="TPR_2"/>
</dbReference>
<feature type="repeat" description="TPR" evidence="3">
    <location>
        <begin position="305"/>
        <end position="338"/>
    </location>
</feature>
<dbReference type="Gene3D" id="1.25.40.10">
    <property type="entry name" value="Tetratricopeptide repeat domain"/>
    <property type="match status" value="6"/>
</dbReference>
<name>A0A7V0I9U7_DESA2</name>
<evidence type="ECO:0000256" key="3">
    <source>
        <dbReference type="PROSITE-ProRule" id="PRU00339"/>
    </source>
</evidence>
<keyword evidence="2 3" id="KW-0802">TPR repeat</keyword>
<feature type="repeat" description="TPR" evidence="3">
    <location>
        <begin position="620"/>
        <end position="653"/>
    </location>
</feature>
<feature type="repeat" description="TPR" evidence="3">
    <location>
        <begin position="221"/>
        <end position="254"/>
    </location>
</feature>
<feature type="non-terminal residue" evidence="6">
    <location>
        <position position="1"/>
    </location>
</feature>
<protein>
    <submittedName>
        <fullName evidence="6">Tetratricopeptide repeat protein</fullName>
    </submittedName>
</protein>
<keyword evidence="1" id="KW-0677">Repeat</keyword>
<comment type="caution">
    <text evidence="6">The sequence shown here is derived from an EMBL/GenBank/DDBJ whole genome shotgun (WGS) entry which is preliminary data.</text>
</comment>
<dbReference type="Proteomes" id="UP000885706">
    <property type="component" value="Unassembled WGS sequence"/>
</dbReference>
<feature type="domain" description="CHAT" evidence="5">
    <location>
        <begin position="903"/>
        <end position="1169"/>
    </location>
</feature>
<evidence type="ECO:0000256" key="1">
    <source>
        <dbReference type="ARBA" id="ARBA00022737"/>
    </source>
</evidence>
<feature type="repeat" description="TPR" evidence="3">
    <location>
        <begin position="473"/>
        <end position="506"/>
    </location>
</feature>
<evidence type="ECO:0000313" key="6">
    <source>
        <dbReference type="EMBL" id="HDD35220.1"/>
    </source>
</evidence>
<dbReference type="PANTHER" id="PTHR45641">
    <property type="entry name" value="TETRATRICOPEPTIDE REPEAT PROTEIN (AFU_ORTHOLOGUE AFUA_6G03870)"/>
    <property type="match status" value="1"/>
</dbReference>
<evidence type="ECO:0000256" key="2">
    <source>
        <dbReference type="ARBA" id="ARBA00022803"/>
    </source>
</evidence>
<dbReference type="InterPro" id="IPR006597">
    <property type="entry name" value="Sel1-like"/>
</dbReference>
<dbReference type="InterPro" id="IPR024983">
    <property type="entry name" value="CHAT_dom"/>
</dbReference>
<dbReference type="SMART" id="SM00671">
    <property type="entry name" value="SEL1"/>
    <property type="match status" value="8"/>
</dbReference>
<dbReference type="PROSITE" id="PS50005">
    <property type="entry name" value="TPR"/>
    <property type="match status" value="11"/>
</dbReference>
<dbReference type="PROSITE" id="PS50293">
    <property type="entry name" value="TPR_REGION"/>
    <property type="match status" value="6"/>
</dbReference>
<feature type="coiled-coil region" evidence="4">
    <location>
        <begin position="756"/>
        <end position="794"/>
    </location>
</feature>
<feature type="repeat" description="TPR" evidence="3">
    <location>
        <begin position="515"/>
        <end position="548"/>
    </location>
</feature>
<evidence type="ECO:0000259" key="5">
    <source>
        <dbReference type="Pfam" id="PF12770"/>
    </source>
</evidence>